<dbReference type="Pfam" id="PF01230">
    <property type="entry name" value="HIT"/>
    <property type="match status" value="1"/>
</dbReference>
<dbReference type="PANTHER" id="PTHR23089">
    <property type="entry name" value="HISTIDINE TRIAD HIT PROTEIN"/>
    <property type="match status" value="1"/>
</dbReference>
<dbReference type="PROSITE" id="PS51084">
    <property type="entry name" value="HIT_2"/>
    <property type="match status" value="1"/>
</dbReference>
<name>A0A2P5T0J0_9GAMM</name>
<evidence type="ECO:0000313" key="6">
    <source>
        <dbReference type="Proteomes" id="UP000296153"/>
    </source>
</evidence>
<sequence>MIEETIFSKIIKHETSADVLYQDELVTAFRDIFPKAPVHILIVPNILISTVNEVKYEHEQILGRMFTVAAKIAIEENIKDDGYRLVVNCNKNAGQEIYHIHMHLLGGTLLGPML</sequence>
<dbReference type="PRINTS" id="PR00332">
    <property type="entry name" value="HISTRIAD"/>
</dbReference>
<evidence type="ECO:0000256" key="1">
    <source>
        <dbReference type="PIRSR" id="PIRSR601310-1"/>
    </source>
</evidence>
<organism evidence="5 6">
    <name type="scientific">Candidatus Pantoea edessiphila</name>
    <dbReference type="NCBI Taxonomy" id="2044610"/>
    <lineage>
        <taxon>Bacteria</taxon>
        <taxon>Pseudomonadati</taxon>
        <taxon>Pseudomonadota</taxon>
        <taxon>Gammaproteobacteria</taxon>
        <taxon>Enterobacterales</taxon>
        <taxon>Erwiniaceae</taxon>
        <taxon>Pantoea</taxon>
    </lineage>
</organism>
<dbReference type="AlphaFoldDB" id="A0A2P5T0J0"/>
<gene>
    <name evidence="5" type="ORF">CRV12_00520</name>
</gene>
<accession>A0A2P5T0J0</accession>
<feature type="short sequence motif" description="Histidine triad motif" evidence="2 3">
    <location>
        <begin position="99"/>
        <end position="103"/>
    </location>
</feature>
<dbReference type="InterPro" id="IPR019808">
    <property type="entry name" value="Histidine_triad_CS"/>
</dbReference>
<evidence type="ECO:0000256" key="3">
    <source>
        <dbReference type="PROSITE-ProRule" id="PRU00464"/>
    </source>
</evidence>
<proteinExistence type="predicted"/>
<dbReference type="PROSITE" id="PS00892">
    <property type="entry name" value="HIT_1"/>
    <property type="match status" value="1"/>
</dbReference>
<protein>
    <submittedName>
        <fullName evidence="5">Histidine triad nucleotide-binding protein</fullName>
    </submittedName>
</protein>
<dbReference type="GO" id="GO:0003824">
    <property type="term" value="F:catalytic activity"/>
    <property type="evidence" value="ECO:0007669"/>
    <property type="project" value="InterPro"/>
</dbReference>
<dbReference type="InterPro" id="IPR001310">
    <property type="entry name" value="Histidine_triad_HIT"/>
</dbReference>
<evidence type="ECO:0000313" key="5">
    <source>
        <dbReference type="EMBL" id="PPI88109.1"/>
    </source>
</evidence>
<reference evidence="5 6" key="1">
    <citation type="journal article" date="2018" name="Genome Biol. Evol.">
        <title>Cladogenesis and Genomic Streamlining in Extracellular Endosymbionts of Tropical Stink Bugs.</title>
        <authorList>
            <person name="Otero-Bravo A."/>
            <person name="Goffredi S."/>
            <person name="Sabree Z.L."/>
        </authorList>
    </citation>
    <scope>NUCLEOTIDE SEQUENCE [LARGE SCALE GENOMIC DNA]</scope>
    <source>
        <strain evidence="5 6">SoEE</strain>
    </source>
</reference>
<dbReference type="SUPFAM" id="SSF54197">
    <property type="entry name" value="HIT-like"/>
    <property type="match status" value="1"/>
</dbReference>
<comment type="caution">
    <text evidence="5">The sequence shown here is derived from an EMBL/GenBank/DDBJ whole genome shotgun (WGS) entry which is preliminary data.</text>
</comment>
<evidence type="ECO:0000256" key="2">
    <source>
        <dbReference type="PIRSR" id="PIRSR601310-3"/>
    </source>
</evidence>
<dbReference type="RefSeq" id="WP_136130719.1">
    <property type="nucleotide sequence ID" value="NZ_PDKT01000001.1"/>
</dbReference>
<evidence type="ECO:0000259" key="4">
    <source>
        <dbReference type="PROSITE" id="PS51084"/>
    </source>
</evidence>
<dbReference type="OrthoDB" id="9784774at2"/>
<dbReference type="InterPro" id="IPR036265">
    <property type="entry name" value="HIT-like_sf"/>
</dbReference>
<dbReference type="Proteomes" id="UP000296153">
    <property type="component" value="Unassembled WGS sequence"/>
</dbReference>
<feature type="domain" description="HIT" evidence="4">
    <location>
        <begin position="6"/>
        <end position="114"/>
    </location>
</feature>
<feature type="active site" description="Tele-AMP-histidine intermediate" evidence="1">
    <location>
        <position position="101"/>
    </location>
</feature>
<dbReference type="CDD" id="cd01276">
    <property type="entry name" value="PKCI_related"/>
    <property type="match status" value="1"/>
</dbReference>
<dbReference type="InterPro" id="IPR011146">
    <property type="entry name" value="HIT-like"/>
</dbReference>
<dbReference type="Gene3D" id="3.30.428.10">
    <property type="entry name" value="HIT-like"/>
    <property type="match status" value="1"/>
</dbReference>
<dbReference type="EMBL" id="PDKT01000001">
    <property type="protein sequence ID" value="PPI88109.1"/>
    <property type="molecule type" value="Genomic_DNA"/>
</dbReference>